<feature type="region of interest" description="Disordered" evidence="1">
    <location>
        <begin position="150"/>
        <end position="314"/>
    </location>
</feature>
<sequence>MDFAFRDHGGWAFLHLGQSQQYFLQRMQQQHFLNLPQQNFKINQQPQHNFTISQPQPQQAIEYQRQTSSNSGKHESFLERFNTENEHNEKMKNRYADELALKARAELEAEEKKAIEIEKENARKLEEAEQRLKKNRLEIERKEDTLMRTDEAVSRADELKRQVREMTEKAEQEKRDSERRIEERRREAAAKRDQYRQRSLEDSGSRTDEWGTSSFSHESSQTYRGFTDRTIERGYEERGLREGKDTKESNRGLDGDSVREESHREQMLLEDVKPPGSSPALPKHITSDSDDDDSDSDEEKRQDPYKLIGLPDREQTPVKDIKITQRVLNRIHQNSVGGTVSEATRKHAEKRLVEIRWAADILLDEINKRAYDDDGAIYPHEQQSWKKKNGFGGKCIPG</sequence>
<dbReference type="InterPro" id="IPR036869">
    <property type="entry name" value="J_dom_sf"/>
</dbReference>
<feature type="compositionally biased region" description="Acidic residues" evidence="1">
    <location>
        <begin position="288"/>
        <end position="297"/>
    </location>
</feature>
<accession>A0AAD4IEL8</accession>
<evidence type="ECO:0000313" key="3">
    <source>
        <dbReference type="Proteomes" id="UP001199106"/>
    </source>
</evidence>
<protein>
    <recommendedName>
        <fullName evidence="4">J domain-containing protein</fullName>
    </recommendedName>
</protein>
<name>A0AAD4IEL8_9PLEO</name>
<dbReference type="AlphaFoldDB" id="A0AAD4IEL8"/>
<feature type="compositionally biased region" description="Basic and acidic residues" evidence="1">
    <location>
        <begin position="226"/>
        <end position="273"/>
    </location>
</feature>
<dbReference type="EMBL" id="JAANER010000002">
    <property type="protein sequence ID" value="KAG9193362.1"/>
    <property type="molecule type" value="Genomic_DNA"/>
</dbReference>
<comment type="caution">
    <text evidence="2">The sequence shown here is derived from an EMBL/GenBank/DDBJ whole genome shotgun (WGS) entry which is preliminary data.</text>
</comment>
<keyword evidence="3" id="KW-1185">Reference proteome</keyword>
<feature type="compositionally biased region" description="Basic and acidic residues" evidence="1">
    <location>
        <begin position="150"/>
        <end position="209"/>
    </location>
</feature>
<feature type="compositionally biased region" description="Polar residues" evidence="1">
    <location>
        <begin position="210"/>
        <end position="224"/>
    </location>
</feature>
<gene>
    <name evidence="2" type="ORF">G6011_03397</name>
</gene>
<evidence type="ECO:0000313" key="2">
    <source>
        <dbReference type="EMBL" id="KAG9193362.1"/>
    </source>
</evidence>
<evidence type="ECO:0008006" key="4">
    <source>
        <dbReference type="Google" id="ProtNLM"/>
    </source>
</evidence>
<evidence type="ECO:0000256" key="1">
    <source>
        <dbReference type="SAM" id="MobiDB-lite"/>
    </source>
</evidence>
<dbReference type="SUPFAM" id="SSF46565">
    <property type="entry name" value="Chaperone J-domain"/>
    <property type="match status" value="1"/>
</dbReference>
<proteinExistence type="predicted"/>
<reference evidence="2" key="1">
    <citation type="submission" date="2021-07" db="EMBL/GenBank/DDBJ databases">
        <title>Genome Resource of American Ginseng Black Spot Pathogen Alternaria panax.</title>
        <authorList>
            <person name="Qiu C."/>
            <person name="Wang W."/>
            <person name="Liu Z."/>
        </authorList>
    </citation>
    <scope>NUCLEOTIDE SEQUENCE</scope>
    <source>
        <strain evidence="2">BNCC115425</strain>
    </source>
</reference>
<dbReference type="Proteomes" id="UP001199106">
    <property type="component" value="Unassembled WGS sequence"/>
</dbReference>
<organism evidence="2 3">
    <name type="scientific">Alternaria panax</name>
    <dbReference type="NCBI Taxonomy" id="48097"/>
    <lineage>
        <taxon>Eukaryota</taxon>
        <taxon>Fungi</taxon>
        <taxon>Dikarya</taxon>
        <taxon>Ascomycota</taxon>
        <taxon>Pezizomycotina</taxon>
        <taxon>Dothideomycetes</taxon>
        <taxon>Pleosporomycetidae</taxon>
        <taxon>Pleosporales</taxon>
        <taxon>Pleosporineae</taxon>
        <taxon>Pleosporaceae</taxon>
        <taxon>Alternaria</taxon>
        <taxon>Alternaria sect. Panax</taxon>
    </lineage>
</organism>